<sequence length="150" mass="16921">MRTIQRRRCRLQSIEDILSDFEFLDDWEDRYRYLIDLGRTLPPLEAAEMNDATRVQGCVSQVWLVSETDGSTPPRLTFRGASDAHIVKGLVAIALALFSHKTAPEILKTDALATFKEIGLEEHLTPQRANGLRAMVDRIKRDADAAIEKA</sequence>
<dbReference type="Pfam" id="PF02657">
    <property type="entry name" value="SufE"/>
    <property type="match status" value="1"/>
</dbReference>
<gene>
    <name evidence="3" type="ORF">U0C82_12610</name>
</gene>
<dbReference type="EMBL" id="JAXLPB010000004">
    <property type="protein sequence ID" value="MDY8109981.1"/>
    <property type="molecule type" value="Genomic_DNA"/>
</dbReference>
<organism evidence="3 4">
    <name type="scientific">Fulvimarina uroteuthidis</name>
    <dbReference type="NCBI Taxonomy" id="3098149"/>
    <lineage>
        <taxon>Bacteria</taxon>
        <taxon>Pseudomonadati</taxon>
        <taxon>Pseudomonadota</taxon>
        <taxon>Alphaproteobacteria</taxon>
        <taxon>Hyphomicrobiales</taxon>
        <taxon>Aurantimonadaceae</taxon>
        <taxon>Fulvimarina</taxon>
    </lineage>
</organism>
<comment type="caution">
    <text evidence="3">The sequence shown here is derived from an EMBL/GenBank/DDBJ whole genome shotgun (WGS) entry which is preliminary data.</text>
</comment>
<name>A0ABU5I3M3_9HYPH</name>
<evidence type="ECO:0000256" key="1">
    <source>
        <dbReference type="ARBA" id="ARBA00010282"/>
    </source>
</evidence>
<dbReference type="PANTHER" id="PTHR43597:SF5">
    <property type="entry name" value="SUFE-LIKE PROTEIN 2, CHLOROPLASTIC"/>
    <property type="match status" value="1"/>
</dbReference>
<evidence type="ECO:0000313" key="3">
    <source>
        <dbReference type="EMBL" id="MDY8109981.1"/>
    </source>
</evidence>
<evidence type="ECO:0000313" key="4">
    <source>
        <dbReference type="Proteomes" id="UP001294412"/>
    </source>
</evidence>
<comment type="similarity">
    <text evidence="1">Belongs to the SufE family.</text>
</comment>
<protein>
    <submittedName>
        <fullName evidence="3">SufE family protein</fullName>
    </submittedName>
</protein>
<keyword evidence="4" id="KW-1185">Reference proteome</keyword>
<dbReference type="Proteomes" id="UP001294412">
    <property type="component" value="Unassembled WGS sequence"/>
</dbReference>
<dbReference type="SUPFAM" id="SSF82649">
    <property type="entry name" value="SufE/NifU"/>
    <property type="match status" value="1"/>
</dbReference>
<dbReference type="Gene3D" id="3.90.1010.10">
    <property type="match status" value="1"/>
</dbReference>
<dbReference type="RefSeq" id="WP_322187511.1">
    <property type="nucleotide sequence ID" value="NZ_JAXLPB010000004.1"/>
</dbReference>
<evidence type="ECO:0000259" key="2">
    <source>
        <dbReference type="Pfam" id="PF02657"/>
    </source>
</evidence>
<dbReference type="PANTHER" id="PTHR43597">
    <property type="entry name" value="SULFUR ACCEPTOR PROTEIN CSDE"/>
    <property type="match status" value="1"/>
</dbReference>
<proteinExistence type="inferred from homology"/>
<feature type="domain" description="Fe-S metabolism associated" evidence="2">
    <location>
        <begin position="19"/>
        <end position="141"/>
    </location>
</feature>
<dbReference type="InterPro" id="IPR003808">
    <property type="entry name" value="Fe-S_metab-assoc_dom"/>
</dbReference>
<accession>A0ABU5I3M3</accession>
<reference evidence="3 4" key="1">
    <citation type="submission" date="2023-12" db="EMBL/GenBank/DDBJ databases">
        <title>Description of Novel Strain Fulvimarina sp. 2208YS6-2-32 isolated from Uroteuthis (Photololigo) edulis.</title>
        <authorList>
            <person name="Park J.-S."/>
        </authorList>
    </citation>
    <scope>NUCLEOTIDE SEQUENCE [LARGE SCALE GENOMIC DNA]</scope>
    <source>
        <strain evidence="3 4">2208YS6-2-32</strain>
    </source>
</reference>